<feature type="region of interest" description="Disordered" evidence="1">
    <location>
        <begin position="874"/>
        <end position="973"/>
    </location>
</feature>
<dbReference type="OrthoDB" id="2575061at2759"/>
<feature type="compositionally biased region" description="Low complexity" evidence="1">
    <location>
        <begin position="675"/>
        <end position="689"/>
    </location>
</feature>
<feature type="compositionally biased region" description="Acidic residues" evidence="1">
    <location>
        <begin position="764"/>
        <end position="787"/>
    </location>
</feature>
<dbReference type="EMBL" id="FUEG01000035">
    <property type="protein sequence ID" value="SJL16530.1"/>
    <property type="molecule type" value="Genomic_DNA"/>
</dbReference>
<sequence length="1074" mass="116791">MRFISRLLRIQTPPEQPETSSSSPGASTSPADTRGDNDHSENTSPHRMDSEGYPAWLPQRPPPPAPASTVRSSTMDVNTVQEAGPSSHPPSSYFGGRRATPRSVRIVSMQDSAYGVEEKERRVPTDHTRVGSTPRVWSRATGAALSPTVFSTTDLPTRGLQPKFRSRGLNIDLLRNPSPLARVYFYLFRVFIFAHLFLQTFFDFNAVFIIIQVAKYPNPEAPGVPGSGKNWTFGAAAYIACWFLQIAGVFLVYELLYSFVRRWRVKRPSIYPLYLSSPAFNFVSILSFRNFCFLHYLRYSAFRGSFGGIRDGLAETFWFYAQNLPTVALLLPRAAISVALLLEFWEPQVGEVVLADAGIDNRDGTFFRSDGALTRYARGVLLANAAWTAWRTLVLFFSWIGLWAVSGHGCAGFCGPRDRWEEEDAEKTISVYSDNPTLADALPWSWRECTKTRIQEAYDFCLTITRPPRKKDLADTPEPLEGMDQIMAAVGLSSTVPQSRRGVLTDDFFRGPKGEPSPEMVPEASTSGGPLRDLPYPFTTKAAQVSSDDEKVPFPPSPSLPSEEKVATEKETTSGTGDDDDADGEEEGEGEEDEDVGHAELGVVGSDRRSSGRGSGSMSSLGHPVSSRYPFQFRKPTRGTSISSGSHGTPPHSTTNSNARSIHSRLSQSTGNVESSSSHSPRSHYSTSSDAASPRSLHGSVIPLPPRHPNRSRAGTVPSSSGPSSQSSPISFPSSGRPRARTRTSSSAAPSFGEPQPVMSSSDLEGDDEAIEEGDTLDQPEAAESEDVVGLLTLEPSGSSPRLPFMPLRPRSSTPSHRNSSRSGSVSRSNSQSGSSSRSRAGSLSAIRSRTQSLIHNISATSLELVQGAIRSRADSSMARLEEDPGSATHSRSGSSTDPSGSGGENWTFGHPMAWQRQEMRERRAQQQQEEEAEEFEEGLSREYIRGQQPSPVIERDSESESSHEDPHSNVPIVMHESRSELSVGRTSTEQPYMSATSLSPLSVFTPRPRESEGMSVSSSHPDISTAAASFVTAPATIEGSTTEESVRTVSTIGAIHHMVDRPHPSGVGGYGPL</sequence>
<dbReference type="AlphaFoldDB" id="A0A284S6B1"/>
<feature type="compositionally biased region" description="Basic and acidic residues" evidence="1">
    <location>
        <begin position="503"/>
        <end position="513"/>
    </location>
</feature>
<proteinExistence type="predicted"/>
<feature type="compositionally biased region" description="Acidic residues" evidence="1">
    <location>
        <begin position="577"/>
        <end position="595"/>
    </location>
</feature>
<feature type="transmembrane region" description="Helical" evidence="2">
    <location>
        <begin position="273"/>
        <end position="297"/>
    </location>
</feature>
<keyword evidence="2" id="KW-0472">Membrane</keyword>
<feature type="region of interest" description="Disordered" evidence="1">
    <location>
        <begin position="1000"/>
        <end position="1022"/>
    </location>
</feature>
<feature type="compositionally biased region" description="Low complexity" evidence="1">
    <location>
        <begin position="809"/>
        <end position="848"/>
    </location>
</feature>
<organism evidence="3 4">
    <name type="scientific">Armillaria ostoyae</name>
    <name type="common">Armillaria root rot fungus</name>
    <dbReference type="NCBI Taxonomy" id="47428"/>
    <lineage>
        <taxon>Eukaryota</taxon>
        <taxon>Fungi</taxon>
        <taxon>Dikarya</taxon>
        <taxon>Basidiomycota</taxon>
        <taxon>Agaricomycotina</taxon>
        <taxon>Agaricomycetes</taxon>
        <taxon>Agaricomycetidae</taxon>
        <taxon>Agaricales</taxon>
        <taxon>Marasmiineae</taxon>
        <taxon>Physalacriaceae</taxon>
        <taxon>Armillaria</taxon>
    </lineage>
</organism>
<protein>
    <recommendedName>
        <fullName evidence="5">Proteophosphoglycan ppg4</fullName>
    </recommendedName>
</protein>
<evidence type="ECO:0000313" key="4">
    <source>
        <dbReference type="Proteomes" id="UP000219338"/>
    </source>
</evidence>
<keyword evidence="4" id="KW-1185">Reference proteome</keyword>
<feature type="region of interest" description="Disordered" evidence="1">
    <location>
        <begin position="501"/>
        <end position="848"/>
    </location>
</feature>
<evidence type="ECO:0000313" key="3">
    <source>
        <dbReference type="EMBL" id="SJL16530.1"/>
    </source>
</evidence>
<feature type="compositionally biased region" description="Basic and acidic residues" evidence="1">
    <location>
        <begin position="954"/>
        <end position="968"/>
    </location>
</feature>
<evidence type="ECO:0000256" key="1">
    <source>
        <dbReference type="SAM" id="MobiDB-lite"/>
    </source>
</evidence>
<evidence type="ECO:0000256" key="2">
    <source>
        <dbReference type="SAM" id="Phobius"/>
    </source>
</evidence>
<name>A0A284S6B1_ARMOS</name>
<feature type="compositionally biased region" description="Basic and acidic residues" evidence="1">
    <location>
        <begin position="33"/>
        <end position="50"/>
    </location>
</feature>
<accession>A0A284S6B1</accession>
<evidence type="ECO:0008006" key="5">
    <source>
        <dbReference type="Google" id="ProtNLM"/>
    </source>
</evidence>
<feature type="compositionally biased region" description="Polar residues" evidence="1">
    <location>
        <begin position="638"/>
        <end position="674"/>
    </location>
</feature>
<gene>
    <name evidence="3" type="ORF">ARMOST_20056</name>
</gene>
<feature type="compositionally biased region" description="Acidic residues" evidence="1">
    <location>
        <begin position="929"/>
        <end position="938"/>
    </location>
</feature>
<keyword evidence="2" id="KW-0812">Transmembrane</keyword>
<feature type="compositionally biased region" description="Low complexity" evidence="1">
    <location>
        <begin position="718"/>
        <end position="751"/>
    </location>
</feature>
<feature type="compositionally biased region" description="Basic and acidic residues" evidence="1">
    <location>
        <begin position="562"/>
        <end position="572"/>
    </location>
</feature>
<feature type="compositionally biased region" description="Polar residues" evidence="1">
    <location>
        <begin position="69"/>
        <end position="81"/>
    </location>
</feature>
<reference evidence="4" key="1">
    <citation type="journal article" date="2017" name="Nat. Ecol. Evol.">
        <title>Genome expansion and lineage-specific genetic innovations in the forest pathogenic fungi Armillaria.</title>
        <authorList>
            <person name="Sipos G."/>
            <person name="Prasanna A.N."/>
            <person name="Walter M.C."/>
            <person name="O'Connor E."/>
            <person name="Balint B."/>
            <person name="Krizsan K."/>
            <person name="Kiss B."/>
            <person name="Hess J."/>
            <person name="Varga T."/>
            <person name="Slot J."/>
            <person name="Riley R."/>
            <person name="Boka B."/>
            <person name="Rigling D."/>
            <person name="Barry K."/>
            <person name="Lee J."/>
            <person name="Mihaltcheva S."/>
            <person name="LaButti K."/>
            <person name="Lipzen A."/>
            <person name="Waldron R."/>
            <person name="Moloney N.M."/>
            <person name="Sperisen C."/>
            <person name="Kredics L."/>
            <person name="Vagvoelgyi C."/>
            <person name="Patrignani A."/>
            <person name="Fitzpatrick D."/>
            <person name="Nagy I."/>
            <person name="Doyle S."/>
            <person name="Anderson J.B."/>
            <person name="Grigoriev I.V."/>
            <person name="Gueldener U."/>
            <person name="Muensterkoetter M."/>
            <person name="Nagy L.G."/>
        </authorList>
    </citation>
    <scope>NUCLEOTIDE SEQUENCE [LARGE SCALE GENOMIC DNA]</scope>
    <source>
        <strain evidence="4">C18/9</strain>
    </source>
</reference>
<dbReference type="Proteomes" id="UP000219338">
    <property type="component" value="Unassembled WGS sequence"/>
</dbReference>
<dbReference type="OMA" id="CAGFCGP"/>
<keyword evidence="2" id="KW-1133">Transmembrane helix</keyword>
<feature type="compositionally biased region" description="Low complexity" evidence="1">
    <location>
        <begin position="891"/>
        <end position="900"/>
    </location>
</feature>
<feature type="transmembrane region" description="Helical" evidence="2">
    <location>
        <begin position="183"/>
        <end position="211"/>
    </location>
</feature>
<feature type="region of interest" description="Disordered" evidence="1">
    <location>
        <begin position="1"/>
        <end position="98"/>
    </location>
</feature>
<dbReference type="STRING" id="47428.A0A284S6B1"/>
<feature type="transmembrane region" description="Helical" evidence="2">
    <location>
        <begin position="231"/>
        <end position="253"/>
    </location>
</feature>
<feature type="compositionally biased region" description="Low complexity" evidence="1">
    <location>
        <begin position="11"/>
        <end position="31"/>
    </location>
</feature>